<organism evidence="1 2">
    <name type="scientific">Chelativorans intermedius</name>
    <dbReference type="NCBI Taxonomy" id="515947"/>
    <lineage>
        <taxon>Bacteria</taxon>
        <taxon>Pseudomonadati</taxon>
        <taxon>Pseudomonadota</taxon>
        <taxon>Alphaproteobacteria</taxon>
        <taxon>Hyphomicrobiales</taxon>
        <taxon>Phyllobacteriaceae</taxon>
        <taxon>Chelativorans</taxon>
    </lineage>
</organism>
<keyword evidence="2" id="KW-1185">Reference proteome</keyword>
<protein>
    <recommendedName>
        <fullName evidence="3">Ribbon-helix-helix protein CopG domain-containing protein</fullName>
    </recommendedName>
</protein>
<evidence type="ECO:0000313" key="2">
    <source>
        <dbReference type="Proteomes" id="UP001589755"/>
    </source>
</evidence>
<accession>A0ABV6D7L5</accession>
<dbReference type="Proteomes" id="UP001589755">
    <property type="component" value="Unassembled WGS sequence"/>
</dbReference>
<evidence type="ECO:0008006" key="3">
    <source>
        <dbReference type="Google" id="ProtNLM"/>
    </source>
</evidence>
<gene>
    <name evidence="1" type="ORF">ACFFJ2_09355</name>
</gene>
<name>A0ABV6D7L5_9HYPH</name>
<proteinExistence type="predicted"/>
<reference evidence="1 2" key="1">
    <citation type="submission" date="2024-09" db="EMBL/GenBank/DDBJ databases">
        <authorList>
            <person name="Sun Q."/>
            <person name="Mori K."/>
        </authorList>
    </citation>
    <scope>NUCLEOTIDE SEQUENCE [LARGE SCALE GENOMIC DNA]</scope>
    <source>
        <strain evidence="1 2">CCM 8543</strain>
    </source>
</reference>
<dbReference type="EMBL" id="JBHLXD010000012">
    <property type="protein sequence ID" value="MFC0208605.1"/>
    <property type="molecule type" value="Genomic_DNA"/>
</dbReference>
<comment type="caution">
    <text evidence="1">The sequence shown here is derived from an EMBL/GenBank/DDBJ whole genome shotgun (WGS) entry which is preliminary data.</text>
</comment>
<dbReference type="RefSeq" id="WP_261521196.1">
    <property type="nucleotide sequence ID" value="NZ_JAODNW010000017.1"/>
</dbReference>
<sequence>MARPRLSEGGTERLHMVISADEMTAIEDWRYKHRVPSKSEAVRRLCQIGIAAERELQTVQKRSERATKALIMLLEKTEGELAKAPKGLRGGLAAALNEQMEATRAAYVALTAAGILEDGKDTSDVDALMKKVDVHMSALKEDRK</sequence>
<evidence type="ECO:0000313" key="1">
    <source>
        <dbReference type="EMBL" id="MFC0208605.1"/>
    </source>
</evidence>